<dbReference type="STRING" id="46914.JP75_19555"/>
<protein>
    <submittedName>
        <fullName evidence="2">Uncharacterized protein</fullName>
    </submittedName>
</protein>
<dbReference type="Proteomes" id="UP000028981">
    <property type="component" value="Unassembled WGS sequence"/>
</dbReference>
<dbReference type="AlphaFoldDB" id="A0A087LYT3"/>
<evidence type="ECO:0000313" key="3">
    <source>
        <dbReference type="Proteomes" id="UP000028981"/>
    </source>
</evidence>
<accession>A0A087LYT3</accession>
<dbReference type="EMBL" id="JQGC01000020">
    <property type="protein sequence ID" value="KFL29786.1"/>
    <property type="molecule type" value="Genomic_DNA"/>
</dbReference>
<gene>
    <name evidence="2" type="ORF">JP75_19555</name>
</gene>
<reference evidence="2 3" key="1">
    <citation type="submission" date="2014-08" db="EMBL/GenBank/DDBJ databases">
        <authorList>
            <person name="Hassan Y.I."/>
            <person name="Lepp D."/>
            <person name="Zhou T."/>
        </authorList>
    </citation>
    <scope>NUCLEOTIDE SEQUENCE [LARGE SCALE GENOMIC DNA]</scope>
    <source>
        <strain evidence="2 3">IFO13584</strain>
    </source>
</reference>
<name>A0A087LYT3_9HYPH</name>
<sequence>MSRAQDKGVRHDTPIRDRTMKRTSLLGGALVAAAMTLISVGGSVAHPAMAALPPPSYAQATFATPTPPSSPDVILAVSDLVDLERTIKATSKEERDKFKLDSARPGMLDRV</sequence>
<evidence type="ECO:0000256" key="1">
    <source>
        <dbReference type="SAM" id="MobiDB-lite"/>
    </source>
</evidence>
<keyword evidence="3" id="KW-1185">Reference proteome</keyword>
<proteinExistence type="predicted"/>
<organism evidence="2 3">
    <name type="scientific">Devosia riboflavina</name>
    <dbReference type="NCBI Taxonomy" id="46914"/>
    <lineage>
        <taxon>Bacteria</taxon>
        <taxon>Pseudomonadati</taxon>
        <taxon>Pseudomonadota</taxon>
        <taxon>Alphaproteobacteria</taxon>
        <taxon>Hyphomicrobiales</taxon>
        <taxon>Devosiaceae</taxon>
        <taxon>Devosia</taxon>
    </lineage>
</organism>
<comment type="caution">
    <text evidence="2">The sequence shown here is derived from an EMBL/GenBank/DDBJ whole genome shotgun (WGS) entry which is preliminary data.</text>
</comment>
<evidence type="ECO:0000313" key="2">
    <source>
        <dbReference type="EMBL" id="KFL29786.1"/>
    </source>
</evidence>
<feature type="region of interest" description="Disordered" evidence="1">
    <location>
        <begin position="1"/>
        <end position="20"/>
    </location>
</feature>